<proteinExistence type="predicted"/>
<dbReference type="InterPro" id="IPR007367">
    <property type="entry name" value="DUF433"/>
</dbReference>
<sequence>MRHERIEINPAIMAGKPVIRGTHVRHRNLRT</sequence>
<name>A0A7Z0TV57_9BRAD</name>
<dbReference type="AlphaFoldDB" id="A0A7Z0TV57"/>
<gene>
    <name evidence="1" type="ORF">G6321_44795</name>
</gene>
<dbReference type="Pfam" id="PF04255">
    <property type="entry name" value="DUF433"/>
    <property type="match status" value="1"/>
</dbReference>
<comment type="caution">
    <text evidence="1">The sequence shown here is derived from an EMBL/GenBank/DDBJ whole genome shotgun (WGS) entry which is preliminary data.</text>
</comment>
<accession>A0A7Z0TV57</accession>
<reference evidence="1" key="1">
    <citation type="submission" date="2020-06" db="EMBL/GenBank/DDBJ databases">
        <title>Whole Genome Sequence of Bradyrhizobium sp. Strain 323S2.</title>
        <authorList>
            <person name="Bromfield E.S.P."/>
        </authorList>
    </citation>
    <scope>NUCLEOTIDE SEQUENCE [LARGE SCALE GENOMIC DNA]</scope>
    <source>
        <strain evidence="1">323S2</strain>
    </source>
</reference>
<dbReference type="EMBL" id="JACBFH010000001">
    <property type="protein sequence ID" value="NYY95267.1"/>
    <property type="molecule type" value="Genomic_DNA"/>
</dbReference>
<evidence type="ECO:0000313" key="1">
    <source>
        <dbReference type="EMBL" id="NYY95267.1"/>
    </source>
</evidence>
<organism evidence="1">
    <name type="scientific">Bradyrhizobium barranii subsp. barranii</name>
    <dbReference type="NCBI Taxonomy" id="2823807"/>
    <lineage>
        <taxon>Bacteria</taxon>
        <taxon>Pseudomonadati</taxon>
        <taxon>Pseudomonadota</taxon>
        <taxon>Alphaproteobacteria</taxon>
        <taxon>Hyphomicrobiales</taxon>
        <taxon>Nitrobacteraceae</taxon>
        <taxon>Bradyrhizobium</taxon>
        <taxon>Bradyrhizobium barranii</taxon>
    </lineage>
</organism>
<protein>
    <submittedName>
        <fullName evidence="1">DUF433 domain-containing protein</fullName>
    </submittedName>
</protein>